<name>X0BKI6_FUSOX</name>
<dbReference type="Gene3D" id="3.40.50.1820">
    <property type="entry name" value="alpha/beta hydrolase"/>
    <property type="match status" value="1"/>
</dbReference>
<keyword evidence="2 3" id="KW-0040">ANK repeat</keyword>
<dbReference type="SUPFAM" id="SSF52540">
    <property type="entry name" value="P-loop containing nucleoside triphosphate hydrolases"/>
    <property type="match status" value="1"/>
</dbReference>
<dbReference type="Pfam" id="PF00023">
    <property type="entry name" value="Ank"/>
    <property type="match status" value="2"/>
</dbReference>
<feature type="repeat" description="ANK" evidence="3">
    <location>
        <begin position="1198"/>
        <end position="1220"/>
    </location>
</feature>
<dbReference type="EMBL" id="JH658472">
    <property type="protein sequence ID" value="EXK79408.1"/>
    <property type="molecule type" value="Genomic_DNA"/>
</dbReference>
<feature type="repeat" description="ANK" evidence="3">
    <location>
        <begin position="994"/>
        <end position="1027"/>
    </location>
</feature>
<keyword evidence="1" id="KW-0677">Repeat</keyword>
<protein>
    <recommendedName>
        <fullName evidence="5">Nephrocystin 3-like N-terminal domain-containing protein</fullName>
    </recommendedName>
</protein>
<organism evidence="6 7">
    <name type="scientific">Fusarium oxysporum f. sp. raphani 54005</name>
    <dbReference type="NCBI Taxonomy" id="1089458"/>
    <lineage>
        <taxon>Eukaryota</taxon>
        <taxon>Fungi</taxon>
        <taxon>Dikarya</taxon>
        <taxon>Ascomycota</taxon>
        <taxon>Pezizomycotina</taxon>
        <taxon>Sordariomycetes</taxon>
        <taxon>Hypocreomycetidae</taxon>
        <taxon>Hypocreales</taxon>
        <taxon>Nectriaceae</taxon>
        <taxon>Fusarium</taxon>
        <taxon>Fusarium oxysporum species complex</taxon>
    </lineage>
</organism>
<evidence type="ECO:0000256" key="3">
    <source>
        <dbReference type="PROSITE-ProRule" id="PRU00023"/>
    </source>
</evidence>
<evidence type="ECO:0000313" key="6">
    <source>
        <dbReference type="EMBL" id="EXK79408.1"/>
    </source>
</evidence>
<feature type="repeat" description="ANK" evidence="3">
    <location>
        <begin position="1266"/>
        <end position="1288"/>
    </location>
</feature>
<dbReference type="Pfam" id="PF24883">
    <property type="entry name" value="NPHP3_N"/>
    <property type="match status" value="1"/>
</dbReference>
<dbReference type="InterPro" id="IPR029058">
    <property type="entry name" value="AB_hydrolase_fold"/>
</dbReference>
<feature type="repeat" description="ANK" evidence="3">
    <location>
        <begin position="960"/>
        <end position="982"/>
    </location>
</feature>
<dbReference type="InterPro" id="IPR056884">
    <property type="entry name" value="NPHP3-like_N"/>
</dbReference>
<keyword evidence="4" id="KW-0812">Transmembrane</keyword>
<evidence type="ECO:0000256" key="4">
    <source>
        <dbReference type="SAM" id="Phobius"/>
    </source>
</evidence>
<keyword evidence="4" id="KW-0472">Membrane</keyword>
<dbReference type="HOGENOM" id="CLU_000288_34_1_1"/>
<dbReference type="InterPro" id="IPR027417">
    <property type="entry name" value="P-loop_NTPase"/>
</dbReference>
<dbReference type="PANTHER" id="PTHR24198:SF165">
    <property type="entry name" value="ANKYRIN REPEAT-CONTAINING PROTEIN-RELATED"/>
    <property type="match status" value="1"/>
</dbReference>
<evidence type="ECO:0000259" key="5">
    <source>
        <dbReference type="Pfam" id="PF24883"/>
    </source>
</evidence>
<dbReference type="InterPro" id="IPR036770">
    <property type="entry name" value="Ankyrin_rpt-contain_sf"/>
</dbReference>
<dbReference type="SUPFAM" id="SSF53474">
    <property type="entry name" value="alpha/beta-Hydrolases"/>
    <property type="match status" value="1"/>
</dbReference>
<accession>X0BKI6</accession>
<dbReference type="PROSITE" id="PS50297">
    <property type="entry name" value="ANK_REP_REGION"/>
    <property type="match status" value="11"/>
</dbReference>
<feature type="repeat" description="ANK" evidence="3">
    <location>
        <begin position="892"/>
        <end position="925"/>
    </location>
</feature>
<dbReference type="SMART" id="SM00248">
    <property type="entry name" value="ANK"/>
    <property type="match status" value="15"/>
</dbReference>
<reference evidence="6 7" key="1">
    <citation type="submission" date="2011-11" db="EMBL/GenBank/DDBJ databases">
        <title>The Genome Sequence of Fusarium oxysporum PHW815.</title>
        <authorList>
            <consortium name="The Broad Institute Genome Sequencing Platform"/>
            <person name="Ma L.-J."/>
            <person name="Gale L.R."/>
            <person name="Schwartz D.C."/>
            <person name="Zhou S."/>
            <person name="Corby-Kistler H."/>
            <person name="Young S.K."/>
            <person name="Zeng Q."/>
            <person name="Gargeya S."/>
            <person name="Fitzgerald M."/>
            <person name="Haas B."/>
            <person name="Abouelleil A."/>
            <person name="Alvarado L."/>
            <person name="Arachchi H.M."/>
            <person name="Berlin A."/>
            <person name="Brown A."/>
            <person name="Chapman S.B."/>
            <person name="Chen Z."/>
            <person name="Dunbar C."/>
            <person name="Freedman E."/>
            <person name="Gearin G."/>
            <person name="Goldberg J."/>
            <person name="Griggs A."/>
            <person name="Gujja S."/>
            <person name="Heiman D."/>
            <person name="Howarth C."/>
            <person name="Larson L."/>
            <person name="Lui A."/>
            <person name="MacDonald P.J.P."/>
            <person name="Montmayeur A."/>
            <person name="Murphy C."/>
            <person name="Neiman D."/>
            <person name="Pearson M."/>
            <person name="Priest M."/>
            <person name="Roberts A."/>
            <person name="Saif S."/>
            <person name="Shea T."/>
            <person name="Shenoy N."/>
            <person name="Sisk P."/>
            <person name="Stolte C."/>
            <person name="Sykes S."/>
            <person name="Wortman J."/>
            <person name="Nusbaum C."/>
            <person name="Birren B."/>
        </authorList>
    </citation>
    <scope>NUCLEOTIDE SEQUENCE [LARGE SCALE GENOMIC DNA]</scope>
    <source>
        <strain evidence="6 7">54005</strain>
    </source>
</reference>
<sequence>MSSFTFPRVIARIFIGSQRAVWYIFPICCGLLIISICLSRRRRGPSRVTSAPPPAEYPIQILHDDNNATVDIVAVHGLAANPDYAWIWQPKNNPPGHPGYPAKHFNWLKELLPIELSSAQLSCRVMTFNYDSKWFMNAPQQRLSNISDTLLVSLRNKRDKATGRPLIFIGHSFGGNLIEQAIISASRQSGYLEIAESTVGVVFLGTPHRGSAAASWGVLITSLAPPQFTAEKRILKDLEEQSSSLTDRLHDFSRWLFVESVPVVCFFEQLATDYSSRMGAMGQVIPYKELVVPETSACIDGHPKISLHADHFKINKFYGPDDPSFKLVYPEIERMARGAQDILNHHRNPKAIPMDQSATSGDLRTCLQEMRVTNPRDILSEIWSQKGKRIGHTCEWILKREEFSAWGANDNSQLLRLIGSPGIGKTMMSTFLIEVLKGKVEKSPDKMFAYFLCDYRYPEQRSPTAVLRSLIWQLLLQRNGLFQHMQSDFEKHKYSRLFECLFENFSALWRIFQDMLQDEHVGEVFILIDALDECDRSTRKALLRCIRELFQASPESEGNFKFLVACRPEIDDIEFELDGIGVALKMDSGEVNADLSDYINLKSEDLAQRKKYSQSLGAKVKKALVGEAGGTFLWVSLMINELGSIPNYEVERKLKDLPKGLDEAYTRILEDNIPKERQEDARFLLLSMISARRPLKKKEIAASFAFWKTSLVVSDQDLHDYMDICASCSSIIFFDVASNDGETTVNFCHQSFKDFLLKTHRGISGAWYQTSSDGANLHMFQLCWRYLSSDVFFNGRLVVSCRNNMLHKTSWKELQTHSHQYSFLEYASREWEEHAIRSYPAILKDLEIDTAKAPTLRDAWLLRTAREGQGQEAVVKLLLATEGVGVDSKDEDGKTPLFLAAEDGHEGTVKLLLETEKVDVNSKDKEGWTPLLWAAAFGHEAIVKLLLAIESIDVDMKDENGITPLRAAATFGYEGIVKLLLETEKVDVDSKDEHGRTPLSWAATYGYGGTVKLLLETEKADVNSKDKDGITPLLWAASDAGEGMVKLLLETKKVDVDTKDENGRTLLSWAAKNGHEDIVKLLLETEKVDVDSKDEHGRTPLSWAAKNGHEAIVKLLLETEKAGVDSRDEHGWTPLSFAAANGHEDIAKLLIGMETVDVDSKDENGQTPLSIAAAYGHEAIVKLLLETEKVDVDSKDENGRTLLSWAAKNGHEDIVKLLLETDKIDVDSKDEHGWTPLSIAAANGHEAIVKLLIGMETVDVDSKNKDGWTPLSFAAAYGHEAIVKLLLETEKVDVDSKEGHGRTPLFLAAGEGHEAVVKLLLKKTSANTEDTIGRTPFSFAAINGHDTVARAILSHESVDLDQKDHYGSTLLSLAVRHCRTEMVKVLLATEQITFGSQDCFGRTLWWWARRYGNTDIKQALHGYAEKRGIAVCENDEPIAMSPISHDEASRWCDICTLSIPENKIFYVCRVCNSGDFEVCSACYMIGGRCLGDGHELAQRKDKGE</sequence>
<keyword evidence="7" id="KW-1185">Reference proteome</keyword>
<dbReference type="Pfam" id="PF13637">
    <property type="entry name" value="Ank_4"/>
    <property type="match status" value="1"/>
</dbReference>
<feature type="transmembrane region" description="Helical" evidence="4">
    <location>
        <begin position="20"/>
        <end position="38"/>
    </location>
</feature>
<dbReference type="Pfam" id="PF12796">
    <property type="entry name" value="Ank_2"/>
    <property type="match status" value="4"/>
</dbReference>
<dbReference type="Gene3D" id="1.25.40.20">
    <property type="entry name" value="Ankyrin repeat-containing domain"/>
    <property type="match status" value="7"/>
</dbReference>
<feature type="repeat" description="ANK" evidence="3">
    <location>
        <begin position="1232"/>
        <end position="1253"/>
    </location>
</feature>
<feature type="repeat" description="ANK" evidence="3">
    <location>
        <begin position="1300"/>
        <end position="1323"/>
    </location>
</feature>
<dbReference type="PANTHER" id="PTHR24198">
    <property type="entry name" value="ANKYRIN REPEAT AND PROTEIN KINASE DOMAIN-CONTAINING PROTEIN"/>
    <property type="match status" value="1"/>
</dbReference>
<dbReference type="PROSITE" id="PS50088">
    <property type="entry name" value="ANK_REPEAT"/>
    <property type="match status" value="12"/>
</dbReference>
<proteinExistence type="predicted"/>
<dbReference type="InterPro" id="IPR002110">
    <property type="entry name" value="Ankyrin_rpt"/>
</dbReference>
<feature type="repeat" description="ANK" evidence="3">
    <location>
        <begin position="1164"/>
        <end position="1186"/>
    </location>
</feature>
<dbReference type="Proteomes" id="UP000030663">
    <property type="component" value="Unassembled WGS sequence"/>
</dbReference>
<dbReference type="OrthoDB" id="5086500at2759"/>
<feature type="repeat" description="ANK" evidence="3">
    <location>
        <begin position="1096"/>
        <end position="1118"/>
    </location>
</feature>
<feature type="repeat" description="ANK" evidence="3">
    <location>
        <begin position="1130"/>
        <end position="1151"/>
    </location>
</feature>
<feature type="repeat" description="ANK" evidence="3">
    <location>
        <begin position="1062"/>
        <end position="1084"/>
    </location>
</feature>
<dbReference type="SUPFAM" id="SSF48403">
    <property type="entry name" value="Ankyrin repeat"/>
    <property type="match status" value="2"/>
</dbReference>
<evidence type="ECO:0000313" key="7">
    <source>
        <dbReference type="Proteomes" id="UP000030663"/>
    </source>
</evidence>
<feature type="repeat" description="ANK" evidence="3">
    <location>
        <begin position="926"/>
        <end position="947"/>
    </location>
</feature>
<evidence type="ECO:0000256" key="1">
    <source>
        <dbReference type="ARBA" id="ARBA00022737"/>
    </source>
</evidence>
<feature type="domain" description="Nephrocystin 3-like N-terminal" evidence="5">
    <location>
        <begin position="393"/>
        <end position="567"/>
    </location>
</feature>
<keyword evidence="4" id="KW-1133">Transmembrane helix</keyword>
<gene>
    <name evidence="6" type="ORF">FOQG_15971</name>
</gene>
<evidence type="ECO:0000256" key="2">
    <source>
        <dbReference type="ARBA" id="ARBA00023043"/>
    </source>
</evidence>
<dbReference type="Gene3D" id="3.40.50.300">
    <property type="entry name" value="P-loop containing nucleotide triphosphate hydrolases"/>
    <property type="match status" value="1"/>
</dbReference>